<keyword evidence="6" id="KW-1015">Disulfide bond</keyword>
<reference evidence="9 10" key="1">
    <citation type="journal article" date="2007" name="PLoS Pathog.">
        <title>Genome sequence of Babesia bovis and comparative analysis of apicomplexan hemoprotozoa.</title>
        <authorList>
            <person name="Brayton K.A."/>
            <person name="Lau A.O.T."/>
            <person name="Herndon D.R."/>
            <person name="Hannick L."/>
            <person name="Kappmeyer L.S."/>
            <person name="Berens S.J."/>
            <person name="Bidwell S.L."/>
            <person name="Brown W.C."/>
            <person name="Crabtree J."/>
            <person name="Fadrosh D."/>
            <person name="Feldblum T."/>
            <person name="Forberger H.A."/>
            <person name="Haas B.J."/>
            <person name="Howell J.M."/>
            <person name="Khouri H."/>
            <person name="Koo H."/>
            <person name="Mann D.J."/>
            <person name="Norimine J."/>
            <person name="Paulsen I.T."/>
            <person name="Radune D."/>
            <person name="Ren Q."/>
            <person name="Smith R.K. Jr."/>
            <person name="Suarez C.E."/>
            <person name="White O."/>
            <person name="Wortman J.R."/>
            <person name="Knowles D.P. Jr."/>
            <person name="McElwain T.F."/>
            <person name="Nene V.M."/>
        </authorList>
    </citation>
    <scope>NUCLEOTIDE SEQUENCE [LARGE SCALE GENOMIC DNA]</scope>
    <source>
        <strain evidence="9">T2Bo</strain>
    </source>
</reference>
<dbReference type="InterPro" id="IPR033121">
    <property type="entry name" value="PEPTIDASE_A1"/>
</dbReference>
<dbReference type="AlphaFoldDB" id="A7AS70"/>
<dbReference type="PANTHER" id="PTHR47966">
    <property type="entry name" value="BETA-SITE APP-CLEAVING ENZYME, ISOFORM A-RELATED"/>
    <property type="match status" value="1"/>
</dbReference>
<proteinExistence type="inferred from homology"/>
<dbReference type="PRINTS" id="PR00792">
    <property type="entry name" value="PEPSIN"/>
</dbReference>
<dbReference type="InterPro" id="IPR034164">
    <property type="entry name" value="Pepsin-like_dom"/>
</dbReference>
<evidence type="ECO:0000313" key="9">
    <source>
        <dbReference type="EMBL" id="EDO07389.1"/>
    </source>
</evidence>
<feature type="active site" evidence="5">
    <location>
        <position position="203"/>
    </location>
</feature>
<protein>
    <submittedName>
        <fullName evidence="9">Aspartyl protease, putative</fullName>
    </submittedName>
</protein>
<dbReference type="STRING" id="5865.A7AS70"/>
<reference evidence="10" key="2">
    <citation type="journal article" date="2020" name="Data Brief">
        <title>Transcriptome dataset of Babesia bovis life stages within vertebrate and invertebrate hosts.</title>
        <authorList>
            <person name="Ueti M.W."/>
            <person name="Johnson W.C."/>
            <person name="Kappmeyer L.S."/>
            <person name="Herndon D.R."/>
            <person name="Mousel M.R."/>
            <person name="Reif K.E."/>
            <person name="Taus N.S."/>
            <person name="Ifeonu O.O."/>
            <person name="Silva J.C."/>
            <person name="Suarez C.E."/>
            <person name="Brayton K.A."/>
        </authorList>
    </citation>
    <scope>NUCLEOTIDE SEQUENCE [LARGE SCALE GENOMIC DNA]</scope>
</reference>
<evidence type="ECO:0000256" key="1">
    <source>
        <dbReference type="ARBA" id="ARBA00007447"/>
    </source>
</evidence>
<keyword evidence="2 9" id="KW-0645">Protease</keyword>
<feature type="active site" evidence="5">
    <location>
        <position position="403"/>
    </location>
</feature>
<dbReference type="PANTHER" id="PTHR47966:SF51">
    <property type="entry name" value="BETA-SITE APP-CLEAVING ENZYME, ISOFORM A-RELATED"/>
    <property type="match status" value="1"/>
</dbReference>
<evidence type="ECO:0000256" key="4">
    <source>
        <dbReference type="ARBA" id="ARBA00022801"/>
    </source>
</evidence>
<dbReference type="Gene3D" id="2.40.70.10">
    <property type="entry name" value="Acid Proteases"/>
    <property type="match status" value="2"/>
</dbReference>
<dbReference type="Pfam" id="PF00026">
    <property type="entry name" value="Asp"/>
    <property type="match status" value="1"/>
</dbReference>
<dbReference type="PROSITE" id="PS51767">
    <property type="entry name" value="PEPTIDASE_A1"/>
    <property type="match status" value="1"/>
</dbReference>
<gene>
    <name evidence="9" type="ORF">BBOV_IV010360</name>
</gene>
<dbReference type="SUPFAM" id="SSF50630">
    <property type="entry name" value="Acid proteases"/>
    <property type="match status" value="1"/>
</dbReference>
<dbReference type="SMR" id="A7AS70"/>
<dbReference type="GO" id="GO:0004190">
    <property type="term" value="F:aspartic-type endopeptidase activity"/>
    <property type="evidence" value="ECO:0007669"/>
    <property type="project" value="UniProtKB-KW"/>
</dbReference>
<keyword evidence="4" id="KW-0378">Hydrolase</keyword>
<reference evidence="10" key="3">
    <citation type="journal article" date="2021" name="Int. J. Parasitol.">
        <title>Comparative analysis of gene expression between Babesia bovis blood stages and kinetes allowed by improved genome annotation.</title>
        <authorList>
            <person name="Ueti M.W."/>
            <person name="Johnson W.C."/>
            <person name="Kappmeyer L.S."/>
            <person name="Herndon D.R."/>
            <person name="Mousel M.R."/>
            <person name="Reif K.E."/>
            <person name="Taus N.S."/>
            <person name="Ifeonu O.O."/>
            <person name="Silva J.C."/>
            <person name="Suarez C.E."/>
            <person name="Brayton K.A."/>
        </authorList>
    </citation>
    <scope>NUCLEOTIDE SEQUENCE [LARGE SCALE GENOMIC DNA]</scope>
</reference>
<keyword evidence="7" id="KW-0732">Signal</keyword>
<keyword evidence="3" id="KW-0064">Aspartyl protease</keyword>
<evidence type="ECO:0000256" key="2">
    <source>
        <dbReference type="ARBA" id="ARBA00022670"/>
    </source>
</evidence>
<name>A7AS70_BABBO</name>
<dbReference type="InterPro" id="IPR021109">
    <property type="entry name" value="Peptidase_aspartic_dom_sf"/>
</dbReference>
<feature type="disulfide bond" evidence="6">
    <location>
        <begin position="216"/>
        <end position="221"/>
    </location>
</feature>
<dbReference type="eggNOG" id="KOG1339">
    <property type="taxonomic scope" value="Eukaryota"/>
</dbReference>
<comment type="similarity">
    <text evidence="1">Belongs to the peptidase A1 family.</text>
</comment>
<evidence type="ECO:0000256" key="7">
    <source>
        <dbReference type="SAM" id="SignalP"/>
    </source>
</evidence>
<sequence>MVIATLIAAIVWQACISKICYPAWVLSVVDAAPIGKTPSGSLKDCPSHKIDVYKGPKPKIVLPMIPMQNNNTPGAFMQIGNTISLPPKSSVVKQHKDNISKTKSGKVATVFPGRGPNGSMGVDMETKRRHEERIRKQSLEQLAAMDNNTSEKDEIPVTVTRQETAFPRVPANACLDFASLRHTTFVVEAYIGKPGQKFLPILDTGSTNVWAIHPECTSAGCMEAIKYDPARSKTFKPLEAADSIVRARFVSGVVLGTLGYDDFTIGGFTVKGQLFAMMRDIPDKSTNDILTVSNGQNVDIFTQETPFNGMIGLGFKDLMVMNSEPLYQRYMKVVGAEPIFSFYYSRNGVGSAFLVGGADERLHKGPMQMMPVVPGYYWQVELEEVFVGKRKVCCDKQSYAVFDTGTAFNSMPHAAINTLLEEYPFYECNAENMNRVYAALPTIKYTFSNGVQAKLTPEQYTYESEGVCRPAFMQINVDVAGGEGYLLGSMAFMPHYYTVYYGGESPMIGIAPSNHENAPKVVAEYTSKHKKA</sequence>
<dbReference type="CDD" id="cd05471">
    <property type="entry name" value="pepsin_like"/>
    <property type="match status" value="1"/>
</dbReference>
<dbReference type="EMBL" id="AAXT01000002">
    <property type="protein sequence ID" value="EDO07389.1"/>
    <property type="molecule type" value="Genomic_DNA"/>
</dbReference>
<dbReference type="OMA" id="MPHYYTV"/>
<feature type="chain" id="PRO_5002706882" evidence="7">
    <location>
        <begin position="32"/>
        <end position="532"/>
    </location>
</feature>
<evidence type="ECO:0000313" key="10">
    <source>
        <dbReference type="Proteomes" id="UP000002173"/>
    </source>
</evidence>
<evidence type="ECO:0000256" key="3">
    <source>
        <dbReference type="ARBA" id="ARBA00022750"/>
    </source>
</evidence>
<feature type="domain" description="Peptidase A1" evidence="8">
    <location>
        <begin position="185"/>
        <end position="511"/>
    </location>
</feature>
<dbReference type="GO" id="GO:0006508">
    <property type="term" value="P:proteolysis"/>
    <property type="evidence" value="ECO:0007669"/>
    <property type="project" value="UniProtKB-KW"/>
</dbReference>
<comment type="caution">
    <text evidence="9">The sequence shown here is derived from an EMBL/GenBank/DDBJ whole genome shotgun (WGS) entry which is preliminary data.</text>
</comment>
<dbReference type="InParanoid" id="A7AS70"/>
<feature type="signal peptide" evidence="7">
    <location>
        <begin position="1"/>
        <end position="31"/>
    </location>
</feature>
<keyword evidence="10" id="KW-1185">Reference proteome</keyword>
<dbReference type="Proteomes" id="UP000002173">
    <property type="component" value="Unassembled WGS sequence"/>
</dbReference>
<dbReference type="InterPro" id="IPR001461">
    <property type="entry name" value="Aspartic_peptidase_A1"/>
</dbReference>
<accession>A7AS70</accession>
<evidence type="ECO:0000259" key="8">
    <source>
        <dbReference type="PROSITE" id="PS51767"/>
    </source>
</evidence>
<organism evidence="9 10">
    <name type="scientific">Babesia bovis</name>
    <dbReference type="NCBI Taxonomy" id="5865"/>
    <lineage>
        <taxon>Eukaryota</taxon>
        <taxon>Sar</taxon>
        <taxon>Alveolata</taxon>
        <taxon>Apicomplexa</taxon>
        <taxon>Aconoidasida</taxon>
        <taxon>Piroplasmida</taxon>
        <taxon>Babesiidae</taxon>
        <taxon>Babesia</taxon>
    </lineage>
</organism>
<dbReference type="VEuPathDB" id="PiroplasmaDB:BBOV_IV010360"/>
<evidence type="ECO:0000256" key="6">
    <source>
        <dbReference type="PIRSR" id="PIRSR601461-2"/>
    </source>
</evidence>
<evidence type="ECO:0000256" key="5">
    <source>
        <dbReference type="PIRSR" id="PIRSR601461-1"/>
    </source>
</evidence>